<dbReference type="Pfam" id="PF13704">
    <property type="entry name" value="Glyco_tranf_2_4"/>
    <property type="match status" value="1"/>
</dbReference>
<protein>
    <submittedName>
        <fullName evidence="1">Uncharacterized protein</fullName>
    </submittedName>
</protein>
<organism evidence="1 2">
    <name type="scientific">Actibacterium mucosum KCTC 23349</name>
    <dbReference type="NCBI Taxonomy" id="1454373"/>
    <lineage>
        <taxon>Bacteria</taxon>
        <taxon>Pseudomonadati</taxon>
        <taxon>Pseudomonadota</taxon>
        <taxon>Alphaproteobacteria</taxon>
        <taxon>Rhodobacterales</taxon>
        <taxon>Roseobacteraceae</taxon>
        <taxon>Actibacterium</taxon>
    </lineage>
</organism>
<keyword evidence="2" id="KW-1185">Reference proteome</keyword>
<dbReference type="InterPro" id="IPR029044">
    <property type="entry name" value="Nucleotide-diphossugar_trans"/>
</dbReference>
<accession>A0A037ZNI0</accession>
<dbReference type="Gene3D" id="3.40.50.150">
    <property type="entry name" value="Vaccinia Virus protein VP39"/>
    <property type="match status" value="1"/>
</dbReference>
<evidence type="ECO:0000313" key="1">
    <source>
        <dbReference type="EMBL" id="KAJ57098.1"/>
    </source>
</evidence>
<dbReference type="CDD" id="cd02440">
    <property type="entry name" value="AdoMet_MTases"/>
    <property type="match status" value="1"/>
</dbReference>
<dbReference type="InterPro" id="IPR029063">
    <property type="entry name" value="SAM-dependent_MTases_sf"/>
</dbReference>
<dbReference type="STRING" id="1454373.ACMU_00995"/>
<dbReference type="EMBL" id="JFKE01000001">
    <property type="protein sequence ID" value="KAJ57098.1"/>
    <property type="molecule type" value="Genomic_DNA"/>
</dbReference>
<dbReference type="SUPFAM" id="SSF53335">
    <property type="entry name" value="S-adenosyl-L-methionine-dependent methyltransferases"/>
    <property type="match status" value="1"/>
</dbReference>
<dbReference type="Proteomes" id="UP000026249">
    <property type="component" value="Unassembled WGS sequence"/>
</dbReference>
<comment type="caution">
    <text evidence="1">The sequence shown here is derived from an EMBL/GenBank/DDBJ whole genome shotgun (WGS) entry which is preliminary data.</text>
</comment>
<dbReference type="OrthoDB" id="9791837at2"/>
<dbReference type="RefSeq" id="WP_051587762.1">
    <property type="nucleotide sequence ID" value="NZ_JFKE01000001.1"/>
</dbReference>
<dbReference type="Pfam" id="PF13489">
    <property type="entry name" value="Methyltransf_23"/>
    <property type="match status" value="1"/>
</dbReference>
<dbReference type="AlphaFoldDB" id="A0A037ZNI0"/>
<gene>
    <name evidence="1" type="ORF">ACMU_00995</name>
</gene>
<dbReference type="SUPFAM" id="SSF53448">
    <property type="entry name" value="Nucleotide-diphospho-sugar transferases"/>
    <property type="match status" value="1"/>
</dbReference>
<evidence type="ECO:0000313" key="2">
    <source>
        <dbReference type="Proteomes" id="UP000026249"/>
    </source>
</evidence>
<reference evidence="1 2" key="1">
    <citation type="submission" date="2014-03" db="EMBL/GenBank/DDBJ databases">
        <title>Draft Genome Sequence of Actibacterium mucosum KCTC 23349, a Marine Alphaproteobacterium with Complex Ionic Requirements Isolated from Mediterranean Seawater at Malvarrosa Beach, Valencia, Spain.</title>
        <authorList>
            <person name="Arahal D.R."/>
            <person name="Shao Z."/>
            <person name="Lai Q."/>
            <person name="Pujalte M.J."/>
        </authorList>
    </citation>
    <scope>NUCLEOTIDE SEQUENCE [LARGE SCALE GENOMIC DNA]</scope>
    <source>
        <strain evidence="1 2">KCTC 23349</strain>
    </source>
</reference>
<proteinExistence type="predicted"/>
<name>A0A037ZNI0_9RHOB</name>
<dbReference type="Gene3D" id="3.90.550.10">
    <property type="entry name" value="Spore Coat Polysaccharide Biosynthesis Protein SpsA, Chain A"/>
    <property type="match status" value="1"/>
</dbReference>
<sequence length="541" mass="61696">MVRNEQDIIEPFIRHNIRFFDLMFVLDNGSTDKTRQILVDCAREFGSLCVSDIPNAEYDQGRFMTEAMRYVQAACFADFVAFLDADEFIEAEDRQSFDAAVSTIPKGFFGKMKWKTLLPDPSISEQQNPDCLDRMTWQRRVESPQYVKGIYRAGGSLCLDCVVDQGNHAFRFLNGKLRRSIDLNKLSLLHLPIRSSNQTLAKGVNGWRANLARSEVPGDAAFQWKRLHDLYEEGRKTLDSAELAHEAMLYAQTRAPEAWKENAVEFEHQIVRKRSFSDGLSASIETLLKPERPAPPSAAYIPAKSNSESRSTAKIEHAFDDKWHWDHFFLDIPPIQFGLDKFEPNSCLDVGCGTGALLDFLTRSGVDTILGVDGIRPEATMLDPKDYVQGDLEQPLELNRHFDLVVCLEVVEHVDPTNTGTIFESISRHAKNRILFSMAEPGQPGNQHINCLSMEEVLNKWAQFGWYPVLEDTLALRAVSSLSWFRRNLLLLERTRKSNHQETGEVLRRIGARKHDWYSQNGGIRRFPFNETEMPEGKGYV</sequence>